<keyword evidence="2 4" id="KW-0689">Ribosomal protein</keyword>
<dbReference type="PANTHER" id="PTHR14413:SF16">
    <property type="entry name" value="LARGE RIBOSOMAL SUBUNIT PROTEIN BL17M"/>
    <property type="match status" value="1"/>
</dbReference>
<dbReference type="GO" id="GO:0022625">
    <property type="term" value="C:cytosolic large ribosomal subunit"/>
    <property type="evidence" value="ECO:0007669"/>
    <property type="project" value="TreeGrafter"/>
</dbReference>
<dbReference type="Pfam" id="PF01196">
    <property type="entry name" value="Ribosomal_L17"/>
    <property type="match status" value="1"/>
</dbReference>
<protein>
    <recommendedName>
        <fullName evidence="4">Large ribosomal subunit protein bL17</fullName>
    </recommendedName>
</protein>
<evidence type="ECO:0000256" key="1">
    <source>
        <dbReference type="ARBA" id="ARBA00008777"/>
    </source>
</evidence>
<dbReference type="RefSeq" id="WP_013704479.1">
    <property type="nucleotide sequence ID" value="NC_015387.1"/>
</dbReference>
<dbReference type="HOGENOM" id="CLU_074407_2_2_0"/>
<name>F2NMP8_MARHT</name>
<gene>
    <name evidence="4" type="primary">rplQ</name>
    <name evidence="6" type="ordered locus">Marky_1697</name>
</gene>
<evidence type="ECO:0000313" key="7">
    <source>
        <dbReference type="Proteomes" id="UP000007030"/>
    </source>
</evidence>
<evidence type="ECO:0000256" key="2">
    <source>
        <dbReference type="ARBA" id="ARBA00022980"/>
    </source>
</evidence>
<dbReference type="Proteomes" id="UP000007030">
    <property type="component" value="Chromosome"/>
</dbReference>
<dbReference type="HAMAP" id="MF_01368">
    <property type="entry name" value="Ribosomal_bL17"/>
    <property type="match status" value="1"/>
</dbReference>
<dbReference type="SUPFAM" id="SSF64263">
    <property type="entry name" value="Prokaryotic ribosomal protein L17"/>
    <property type="match status" value="1"/>
</dbReference>
<evidence type="ECO:0000256" key="4">
    <source>
        <dbReference type="HAMAP-Rule" id="MF_01368"/>
    </source>
</evidence>
<dbReference type="OrthoDB" id="9809073at2"/>
<comment type="subunit">
    <text evidence="4">Part of the 50S ribosomal subunit. Contacts protein L32.</text>
</comment>
<reference evidence="6 7" key="1">
    <citation type="journal article" date="2012" name="Stand. Genomic Sci.">
        <title>Complete genome sequence of the aerobic, heterotroph Marinithermus hydrothermalis type strain (T1(T)) from a deep-sea hydrothermal vent chimney.</title>
        <authorList>
            <person name="Copeland A."/>
            <person name="Gu W."/>
            <person name="Yasawong M."/>
            <person name="Lapidus A."/>
            <person name="Lucas S."/>
            <person name="Deshpande S."/>
            <person name="Pagani I."/>
            <person name="Tapia R."/>
            <person name="Cheng J.F."/>
            <person name="Goodwin L.A."/>
            <person name="Pitluck S."/>
            <person name="Liolios K."/>
            <person name="Ivanova N."/>
            <person name="Mavromatis K."/>
            <person name="Mikhailova N."/>
            <person name="Pati A."/>
            <person name="Chen A."/>
            <person name="Palaniappan K."/>
            <person name="Land M."/>
            <person name="Pan C."/>
            <person name="Brambilla E.M."/>
            <person name="Rohde M."/>
            <person name="Tindall B.J."/>
            <person name="Sikorski J."/>
            <person name="Goker M."/>
            <person name="Detter J.C."/>
            <person name="Bristow J."/>
            <person name="Eisen J.A."/>
            <person name="Markowitz V."/>
            <person name="Hugenholtz P."/>
            <person name="Kyrpides N.C."/>
            <person name="Klenk H.P."/>
            <person name="Woyke T."/>
        </authorList>
    </citation>
    <scope>NUCLEOTIDE SEQUENCE [LARGE SCALE GENOMIC DNA]</scope>
    <source>
        <strain evidence="7">DSM 14884 / JCM 11576 / T1</strain>
    </source>
</reference>
<dbReference type="AlphaFoldDB" id="F2NMP8"/>
<dbReference type="FunFam" id="3.90.1030.10:FF:000001">
    <property type="entry name" value="50S ribosomal protein L17"/>
    <property type="match status" value="1"/>
</dbReference>
<dbReference type="EMBL" id="CP002630">
    <property type="protein sequence ID" value="AEB12432.1"/>
    <property type="molecule type" value="Genomic_DNA"/>
</dbReference>
<keyword evidence="3 4" id="KW-0687">Ribonucleoprotein</keyword>
<dbReference type="InterPro" id="IPR036373">
    <property type="entry name" value="Ribosomal_bL17_sf"/>
</dbReference>
<evidence type="ECO:0000313" key="6">
    <source>
        <dbReference type="EMBL" id="AEB12432.1"/>
    </source>
</evidence>
<proteinExistence type="inferred from homology"/>
<dbReference type="GO" id="GO:0003735">
    <property type="term" value="F:structural constituent of ribosome"/>
    <property type="evidence" value="ECO:0007669"/>
    <property type="project" value="InterPro"/>
</dbReference>
<accession>F2NMP8</accession>
<dbReference type="NCBIfam" id="TIGR00059">
    <property type="entry name" value="L17"/>
    <property type="match status" value="1"/>
</dbReference>
<organism evidence="6 7">
    <name type="scientific">Marinithermus hydrothermalis (strain DSM 14884 / JCM 11576 / T1)</name>
    <dbReference type="NCBI Taxonomy" id="869210"/>
    <lineage>
        <taxon>Bacteria</taxon>
        <taxon>Thermotogati</taxon>
        <taxon>Deinococcota</taxon>
        <taxon>Deinococci</taxon>
        <taxon>Thermales</taxon>
        <taxon>Thermaceae</taxon>
        <taxon>Marinithermus</taxon>
    </lineage>
</organism>
<dbReference type="GO" id="GO:0006412">
    <property type="term" value="P:translation"/>
    <property type="evidence" value="ECO:0007669"/>
    <property type="project" value="UniProtKB-UniRule"/>
</dbReference>
<dbReference type="InterPro" id="IPR000456">
    <property type="entry name" value="Ribosomal_bL17"/>
</dbReference>
<evidence type="ECO:0000256" key="3">
    <source>
        <dbReference type="ARBA" id="ARBA00023274"/>
    </source>
</evidence>
<evidence type="ECO:0000256" key="5">
    <source>
        <dbReference type="RuleBase" id="RU000660"/>
    </source>
</evidence>
<dbReference type="KEGG" id="mhd:Marky_1697"/>
<dbReference type="PANTHER" id="PTHR14413">
    <property type="entry name" value="RIBOSOMAL PROTEIN L17"/>
    <property type="match status" value="1"/>
</dbReference>
<keyword evidence="7" id="KW-1185">Reference proteome</keyword>
<dbReference type="Gene3D" id="3.90.1030.10">
    <property type="entry name" value="Ribosomal protein L17"/>
    <property type="match status" value="1"/>
</dbReference>
<sequence>MRHLKSGRKLGRHSSHRLALYRNQATALLRHGRITTTVPKAKELRGFVEHLINVAKRGDLAARRRVIRDIHDLTVVRKLFDDIAPKYADRPGGYTRILKLAERRKGDGTQLAIIELVD</sequence>
<dbReference type="STRING" id="869210.Marky_1697"/>
<dbReference type="eggNOG" id="COG0203">
    <property type="taxonomic scope" value="Bacteria"/>
</dbReference>
<comment type="similarity">
    <text evidence="1 4 5">Belongs to the bacterial ribosomal protein bL17 family.</text>
</comment>